<reference evidence="2 3" key="2">
    <citation type="submission" date="2018-11" db="EMBL/GenBank/DDBJ databases">
        <authorList>
            <consortium name="Pathogen Informatics"/>
        </authorList>
    </citation>
    <scope>NUCLEOTIDE SEQUENCE [LARGE SCALE GENOMIC DNA]</scope>
</reference>
<feature type="compositionally biased region" description="Basic and acidic residues" evidence="1">
    <location>
        <begin position="1"/>
        <end position="12"/>
    </location>
</feature>
<evidence type="ECO:0000256" key="1">
    <source>
        <dbReference type="SAM" id="MobiDB-lite"/>
    </source>
</evidence>
<evidence type="ECO:0000313" key="3">
    <source>
        <dbReference type="Proteomes" id="UP000267606"/>
    </source>
</evidence>
<evidence type="ECO:0000313" key="2">
    <source>
        <dbReference type="EMBL" id="VDO79162.1"/>
    </source>
</evidence>
<sequence>MEKDINEKETSVKPEFATAENIDKPSSTATDNTMVSSDNFITETNEAHAVLPESAKQQIASSAVSNNETLETANSATLNSGWFQLIKFIVYFHYKLESYIVVLNYHKSAPFCPKYEFLTTNNFQLV</sequence>
<accession>A0A183HWB3</accession>
<dbReference type="Proteomes" id="UP000267606">
    <property type="component" value="Unassembled WGS sequence"/>
</dbReference>
<reference evidence="4" key="1">
    <citation type="submission" date="2016-06" db="UniProtKB">
        <authorList>
            <consortium name="WormBaseParasite"/>
        </authorList>
    </citation>
    <scope>IDENTIFICATION</scope>
</reference>
<proteinExistence type="predicted"/>
<dbReference type="EMBL" id="UZAJ01017483">
    <property type="protein sequence ID" value="VDO79162.1"/>
    <property type="molecule type" value="Genomic_DNA"/>
</dbReference>
<keyword evidence="3" id="KW-1185">Reference proteome</keyword>
<protein>
    <submittedName>
        <fullName evidence="2 4">Uncharacterized protein</fullName>
    </submittedName>
</protein>
<dbReference type="AlphaFoldDB" id="A0A183HWB3"/>
<gene>
    <name evidence="2" type="ORF">OFLC_LOCUS11777</name>
</gene>
<name>A0A183HWB3_9BILA</name>
<organism evidence="4">
    <name type="scientific">Onchocerca flexuosa</name>
    <dbReference type="NCBI Taxonomy" id="387005"/>
    <lineage>
        <taxon>Eukaryota</taxon>
        <taxon>Metazoa</taxon>
        <taxon>Ecdysozoa</taxon>
        <taxon>Nematoda</taxon>
        <taxon>Chromadorea</taxon>
        <taxon>Rhabditida</taxon>
        <taxon>Spirurina</taxon>
        <taxon>Spiruromorpha</taxon>
        <taxon>Filarioidea</taxon>
        <taxon>Onchocercidae</taxon>
        <taxon>Onchocerca</taxon>
    </lineage>
</organism>
<dbReference type="STRING" id="387005.A0A183HWB3"/>
<feature type="region of interest" description="Disordered" evidence="1">
    <location>
        <begin position="1"/>
        <end position="30"/>
    </location>
</feature>
<evidence type="ECO:0000313" key="4">
    <source>
        <dbReference type="WBParaSite" id="OFLC_0001177501-mRNA-1"/>
    </source>
</evidence>
<dbReference type="WBParaSite" id="OFLC_0001177501-mRNA-1">
    <property type="protein sequence ID" value="OFLC_0001177501-mRNA-1"/>
    <property type="gene ID" value="OFLC_0001177501"/>
</dbReference>